<protein>
    <submittedName>
        <fullName evidence="1">Uncharacterized protein</fullName>
    </submittedName>
</protein>
<dbReference type="KEGG" id="pdio:PDMSB3_3170.1"/>
<proteinExistence type="predicted"/>
<keyword evidence="2" id="KW-1185">Reference proteome</keyword>
<dbReference type="EMBL" id="LR699554">
    <property type="protein sequence ID" value="VVD34454.1"/>
    <property type="molecule type" value="Genomic_DNA"/>
</dbReference>
<dbReference type="AlphaFoldDB" id="A0A5Q4YYQ8"/>
<gene>
    <name evidence="1" type="ORF">PDMSB3_3170</name>
</gene>
<accession>A0A5Q4YYQ8</accession>
<reference evidence="1 2" key="1">
    <citation type="submission" date="2019-08" db="EMBL/GenBank/DDBJ databases">
        <authorList>
            <person name="Herpell B J."/>
        </authorList>
    </citation>
    <scope>NUCLEOTIDE SEQUENCE [LARGE SCALE GENOMIC DNA]</scope>
    <source>
        <strain evidence="2">Msb3</strain>
    </source>
</reference>
<sequence length="92" mass="9799">MAQNIVQLVLGVLAYVAAAHSDLAPRHPDDAAPAAHRARYEYLALILKGWSTELSIDVTSLGVQAHAARASSRKRAPCSSAATRASCRFTRA</sequence>
<name>A0A5Q4YYQ8_9BURK</name>
<organism evidence="1 2">
    <name type="scientific">Paraburkholderia dioscoreae</name>
    <dbReference type="NCBI Taxonomy" id="2604047"/>
    <lineage>
        <taxon>Bacteria</taxon>
        <taxon>Pseudomonadati</taxon>
        <taxon>Pseudomonadota</taxon>
        <taxon>Betaproteobacteria</taxon>
        <taxon>Burkholderiales</taxon>
        <taxon>Burkholderiaceae</taxon>
        <taxon>Paraburkholderia</taxon>
    </lineage>
</organism>
<dbReference type="Proteomes" id="UP000325811">
    <property type="component" value="Chromosome II"/>
</dbReference>
<evidence type="ECO:0000313" key="2">
    <source>
        <dbReference type="Proteomes" id="UP000325811"/>
    </source>
</evidence>
<evidence type="ECO:0000313" key="1">
    <source>
        <dbReference type="EMBL" id="VVD34454.1"/>
    </source>
</evidence>